<dbReference type="Proteomes" id="UP000238392">
    <property type="component" value="Unassembled WGS sequence"/>
</dbReference>
<dbReference type="AlphaFoldDB" id="A0A2T0W933"/>
<dbReference type="GO" id="GO:0046872">
    <property type="term" value="F:metal ion binding"/>
    <property type="evidence" value="ECO:0007669"/>
    <property type="project" value="UniProtKB-KW"/>
</dbReference>
<evidence type="ECO:0000256" key="10">
    <source>
        <dbReference type="ARBA" id="ARBA00048540"/>
    </source>
</evidence>
<evidence type="ECO:0000313" key="12">
    <source>
        <dbReference type="Proteomes" id="UP000238392"/>
    </source>
</evidence>
<keyword evidence="5" id="KW-0808">Transferase</keyword>
<keyword evidence="12" id="KW-1185">Reference proteome</keyword>
<evidence type="ECO:0000256" key="8">
    <source>
        <dbReference type="ARBA" id="ARBA00022842"/>
    </source>
</evidence>
<dbReference type="SUPFAM" id="SSF143631">
    <property type="entry name" value="ApbE-like"/>
    <property type="match status" value="1"/>
</dbReference>
<evidence type="ECO:0000256" key="6">
    <source>
        <dbReference type="ARBA" id="ARBA00022723"/>
    </source>
</evidence>
<gene>
    <name evidence="11" type="ORF">CLV74_1338</name>
</gene>
<dbReference type="PROSITE" id="PS51318">
    <property type="entry name" value="TAT"/>
    <property type="match status" value="1"/>
</dbReference>
<keyword evidence="7" id="KW-0274">FAD</keyword>
<dbReference type="RefSeq" id="WP_106268884.1">
    <property type="nucleotide sequence ID" value="NZ_PVTQ01000033.1"/>
</dbReference>
<dbReference type="PANTHER" id="PTHR30040">
    <property type="entry name" value="THIAMINE BIOSYNTHESIS LIPOPROTEIN APBE"/>
    <property type="match status" value="1"/>
</dbReference>
<keyword evidence="6" id="KW-0479">Metal-binding</keyword>
<name>A0A2T0W933_9RHOB</name>
<evidence type="ECO:0000256" key="4">
    <source>
        <dbReference type="ARBA" id="ARBA00022630"/>
    </source>
</evidence>
<evidence type="ECO:0000256" key="1">
    <source>
        <dbReference type="ARBA" id="ARBA00001946"/>
    </source>
</evidence>
<dbReference type="OrthoDB" id="9778595at2"/>
<dbReference type="InterPro" id="IPR003374">
    <property type="entry name" value="ApbE-like_sf"/>
</dbReference>
<keyword evidence="11" id="KW-0449">Lipoprotein</keyword>
<evidence type="ECO:0000256" key="5">
    <source>
        <dbReference type="ARBA" id="ARBA00022679"/>
    </source>
</evidence>
<dbReference type="InterPro" id="IPR024932">
    <property type="entry name" value="ApbE"/>
</dbReference>
<dbReference type="GO" id="GO:0016740">
    <property type="term" value="F:transferase activity"/>
    <property type="evidence" value="ECO:0007669"/>
    <property type="project" value="UniProtKB-KW"/>
</dbReference>
<evidence type="ECO:0000256" key="3">
    <source>
        <dbReference type="ARBA" id="ARBA00016337"/>
    </source>
</evidence>
<comment type="cofactor">
    <cofactor evidence="1">
        <name>Mg(2+)</name>
        <dbReference type="ChEBI" id="CHEBI:18420"/>
    </cofactor>
</comment>
<evidence type="ECO:0000256" key="7">
    <source>
        <dbReference type="ARBA" id="ARBA00022827"/>
    </source>
</evidence>
<keyword evidence="4" id="KW-0285">Flavoprotein</keyword>
<dbReference type="Pfam" id="PF02424">
    <property type="entry name" value="ApbE"/>
    <property type="match status" value="1"/>
</dbReference>
<dbReference type="EMBL" id="PVTQ01000033">
    <property type="protein sequence ID" value="PRY83207.1"/>
    <property type="molecule type" value="Genomic_DNA"/>
</dbReference>
<dbReference type="InterPro" id="IPR006311">
    <property type="entry name" value="TAT_signal"/>
</dbReference>
<proteinExistence type="predicted"/>
<protein>
    <recommendedName>
        <fullName evidence="3">FAD:protein FMN transferase</fullName>
        <ecNumber evidence="2">2.7.1.180</ecNumber>
    </recommendedName>
    <alternativeName>
        <fullName evidence="9">Flavin transferase</fullName>
    </alternativeName>
</protein>
<accession>A0A2T0W933</accession>
<dbReference type="Gene3D" id="3.10.520.10">
    <property type="entry name" value="ApbE-like domains"/>
    <property type="match status" value="1"/>
</dbReference>
<evidence type="ECO:0000256" key="2">
    <source>
        <dbReference type="ARBA" id="ARBA00011955"/>
    </source>
</evidence>
<evidence type="ECO:0000313" key="11">
    <source>
        <dbReference type="EMBL" id="PRY83207.1"/>
    </source>
</evidence>
<keyword evidence="8" id="KW-0460">Magnesium</keyword>
<sequence length="298" mass="31210">MTLTRRRFLTLAGATCAATRLTAGMPVAVWRGTALGAGAKVVLSGMSEDEATPIFRAIEAELSRIEGLFSLYRADSALSRLNRDGVFRAPDPDMLALLSLAREMYLATEGAFDPTVQPLFDVHAKAAAVGRAAWPNEIAAAQGLVGFHRVTMDENSVRLGRSGMALTLNGIAQGYATDSLSGLMRRQGLRDVMVNAGEIRAMGRLNGQGWPVRLPSGRSLTLTDRAVATSDAAGTLISASLGVGHIFAPNGRTGLRAGPISALHDSAAVADAASTAAVVLPDDRLHLLGKVGVDLLRV</sequence>
<dbReference type="PANTHER" id="PTHR30040:SF2">
    <property type="entry name" value="FAD:PROTEIN FMN TRANSFERASE"/>
    <property type="match status" value="1"/>
</dbReference>
<comment type="caution">
    <text evidence="11">The sequence shown here is derived from an EMBL/GenBank/DDBJ whole genome shotgun (WGS) entry which is preliminary data.</text>
</comment>
<organism evidence="11 12">
    <name type="scientific">Donghicola tyrosinivorans</name>
    <dbReference type="NCBI Taxonomy" id="1652492"/>
    <lineage>
        <taxon>Bacteria</taxon>
        <taxon>Pseudomonadati</taxon>
        <taxon>Pseudomonadota</taxon>
        <taxon>Alphaproteobacteria</taxon>
        <taxon>Rhodobacterales</taxon>
        <taxon>Roseobacteraceae</taxon>
        <taxon>Donghicola</taxon>
    </lineage>
</organism>
<dbReference type="EC" id="2.7.1.180" evidence="2"/>
<reference evidence="11 12" key="1">
    <citation type="submission" date="2018-03" db="EMBL/GenBank/DDBJ databases">
        <title>Genomic Encyclopedia of Archaeal and Bacterial Type Strains, Phase II (KMG-II): from individual species to whole genera.</title>
        <authorList>
            <person name="Goeker M."/>
        </authorList>
    </citation>
    <scope>NUCLEOTIDE SEQUENCE [LARGE SCALE GENOMIC DNA]</scope>
    <source>
        <strain evidence="11 12">DSM 100212</strain>
    </source>
</reference>
<evidence type="ECO:0000256" key="9">
    <source>
        <dbReference type="ARBA" id="ARBA00031306"/>
    </source>
</evidence>
<comment type="catalytic activity">
    <reaction evidence="10">
        <text>L-threonyl-[protein] + FAD = FMN-L-threonyl-[protein] + AMP + H(+)</text>
        <dbReference type="Rhea" id="RHEA:36847"/>
        <dbReference type="Rhea" id="RHEA-COMP:11060"/>
        <dbReference type="Rhea" id="RHEA-COMP:11061"/>
        <dbReference type="ChEBI" id="CHEBI:15378"/>
        <dbReference type="ChEBI" id="CHEBI:30013"/>
        <dbReference type="ChEBI" id="CHEBI:57692"/>
        <dbReference type="ChEBI" id="CHEBI:74257"/>
        <dbReference type="ChEBI" id="CHEBI:456215"/>
        <dbReference type="EC" id="2.7.1.180"/>
    </reaction>
</comment>